<evidence type="ECO:0000256" key="1">
    <source>
        <dbReference type="ARBA" id="ARBA00009437"/>
    </source>
</evidence>
<dbReference type="SUPFAM" id="SSF53850">
    <property type="entry name" value="Periplasmic binding protein-like II"/>
    <property type="match status" value="1"/>
</dbReference>
<evidence type="ECO:0000259" key="5">
    <source>
        <dbReference type="PROSITE" id="PS50931"/>
    </source>
</evidence>
<dbReference type="Pfam" id="PF03466">
    <property type="entry name" value="LysR_substrate"/>
    <property type="match status" value="1"/>
</dbReference>
<evidence type="ECO:0000256" key="3">
    <source>
        <dbReference type="ARBA" id="ARBA00023125"/>
    </source>
</evidence>
<gene>
    <name evidence="6" type="ORF">GBZ48_30915</name>
</gene>
<dbReference type="InterPro" id="IPR036388">
    <property type="entry name" value="WH-like_DNA-bd_sf"/>
</dbReference>
<dbReference type="InterPro" id="IPR000847">
    <property type="entry name" value="LysR_HTH_N"/>
</dbReference>
<organism evidence="6 7">
    <name type="scientific">Azospirillum melinis</name>
    <dbReference type="NCBI Taxonomy" id="328839"/>
    <lineage>
        <taxon>Bacteria</taxon>
        <taxon>Pseudomonadati</taxon>
        <taxon>Pseudomonadota</taxon>
        <taxon>Alphaproteobacteria</taxon>
        <taxon>Rhodospirillales</taxon>
        <taxon>Azospirillaceae</taxon>
        <taxon>Azospirillum</taxon>
    </lineage>
</organism>
<keyword evidence="2" id="KW-0805">Transcription regulation</keyword>
<dbReference type="PANTHER" id="PTHR30419:SF8">
    <property type="entry name" value="NITROGEN ASSIMILATION TRANSCRIPTIONAL ACTIVATOR-RELATED"/>
    <property type="match status" value="1"/>
</dbReference>
<name>A0ABX2KKJ1_9PROT</name>
<keyword evidence="7" id="KW-1185">Reference proteome</keyword>
<dbReference type="SUPFAM" id="SSF46785">
    <property type="entry name" value="Winged helix' DNA-binding domain"/>
    <property type="match status" value="1"/>
</dbReference>
<feature type="domain" description="HTH lysR-type" evidence="5">
    <location>
        <begin position="74"/>
        <end position="131"/>
    </location>
</feature>
<sequence>MPTFLKIRAFSRSVAAGSIDPAIVLTCAFKKTSCRVPIVLATSIPLPAVANNDKIRCDTLRLRQRKSVPMPLGPSSRQLSYFMEVLRAGSVRGAADACNVEPSVVSRQVAALEADLGVSLLERRGRGVVPTEAAELVLAYCRDRVAGNDTLRTQLLEIEGLKRGRLHLMVGDGFVDTVMRLVVGRFCGEFPGVEVTVEVGGTSETVRALAEDRCDLGLALSPPTSSAIHVVSQRAHPICALMAPDHPCSRIEAPLTLALLQKYPLALAAPGTGLRTLIQSAADDECVELRPSFVSNTVMPMKHYAEAGLGLTFLSAQAAATELADGRLIARPIANSILQSSRVQLIVRDRPRLSPALTRLIRTFDESQYFSAANDPQPSDGR</sequence>
<dbReference type="InterPro" id="IPR050950">
    <property type="entry name" value="HTH-type_LysR_regulators"/>
</dbReference>
<dbReference type="Gene3D" id="1.10.10.10">
    <property type="entry name" value="Winged helix-like DNA-binding domain superfamily/Winged helix DNA-binding domain"/>
    <property type="match status" value="1"/>
</dbReference>
<evidence type="ECO:0000313" key="7">
    <source>
        <dbReference type="Proteomes" id="UP000605086"/>
    </source>
</evidence>
<keyword evidence="3" id="KW-0238">DNA-binding</keyword>
<dbReference type="Gene3D" id="3.40.190.290">
    <property type="match status" value="1"/>
</dbReference>
<dbReference type="Proteomes" id="UP000605086">
    <property type="component" value="Unassembled WGS sequence"/>
</dbReference>
<reference evidence="6 7" key="1">
    <citation type="submission" date="2019-10" db="EMBL/GenBank/DDBJ databases">
        <title>Genome sequence of Azospirillum melinis.</title>
        <authorList>
            <person name="Ambrosini A."/>
            <person name="Sant'Anna F.H."/>
            <person name="Cassan F.D."/>
            <person name="Souza E.M."/>
            <person name="Passaglia L.M.P."/>
        </authorList>
    </citation>
    <scope>NUCLEOTIDE SEQUENCE [LARGE SCALE GENOMIC DNA]</scope>
    <source>
        <strain evidence="6 7">TMCY0552</strain>
    </source>
</reference>
<dbReference type="PANTHER" id="PTHR30419">
    <property type="entry name" value="HTH-TYPE TRANSCRIPTIONAL REGULATOR YBHD"/>
    <property type="match status" value="1"/>
</dbReference>
<comment type="similarity">
    <text evidence="1">Belongs to the LysR transcriptional regulatory family.</text>
</comment>
<evidence type="ECO:0000313" key="6">
    <source>
        <dbReference type="EMBL" id="NUB03634.1"/>
    </source>
</evidence>
<evidence type="ECO:0000256" key="2">
    <source>
        <dbReference type="ARBA" id="ARBA00023015"/>
    </source>
</evidence>
<evidence type="ECO:0000256" key="4">
    <source>
        <dbReference type="ARBA" id="ARBA00023163"/>
    </source>
</evidence>
<comment type="caution">
    <text evidence="6">The sequence shown here is derived from an EMBL/GenBank/DDBJ whole genome shotgun (WGS) entry which is preliminary data.</text>
</comment>
<dbReference type="InterPro" id="IPR036390">
    <property type="entry name" value="WH_DNA-bd_sf"/>
</dbReference>
<dbReference type="EMBL" id="WHOS01000069">
    <property type="protein sequence ID" value="NUB03634.1"/>
    <property type="molecule type" value="Genomic_DNA"/>
</dbReference>
<dbReference type="Pfam" id="PF00126">
    <property type="entry name" value="HTH_1"/>
    <property type="match status" value="1"/>
</dbReference>
<protein>
    <submittedName>
        <fullName evidence="6">LysR family transcriptional regulator</fullName>
    </submittedName>
</protein>
<dbReference type="InterPro" id="IPR005119">
    <property type="entry name" value="LysR_subst-bd"/>
</dbReference>
<proteinExistence type="inferred from homology"/>
<accession>A0ABX2KKJ1</accession>
<keyword evidence="4" id="KW-0804">Transcription</keyword>
<dbReference type="PROSITE" id="PS50931">
    <property type="entry name" value="HTH_LYSR"/>
    <property type="match status" value="1"/>
</dbReference>